<dbReference type="SUPFAM" id="SSF53223">
    <property type="entry name" value="Aminoacid dehydrogenase-like, N-terminal domain"/>
    <property type="match status" value="1"/>
</dbReference>
<dbReference type="Gene3D" id="3.40.50.10380">
    <property type="entry name" value="Malic enzyme, N-terminal domain"/>
    <property type="match status" value="1"/>
</dbReference>
<name>A0ABR5Q1B8_9ACTN</name>
<dbReference type="SUPFAM" id="SSF51735">
    <property type="entry name" value="NAD(P)-binding Rossmann-fold domains"/>
    <property type="match status" value="1"/>
</dbReference>
<keyword evidence="3 5" id="KW-0479">Metal-binding</keyword>
<dbReference type="InterPro" id="IPR036291">
    <property type="entry name" value="NAD(P)-bd_dom_sf"/>
</dbReference>
<gene>
    <name evidence="8" type="ORF">IV60_GL000021</name>
</gene>
<dbReference type="SMART" id="SM00919">
    <property type="entry name" value="Malic_M"/>
    <property type="match status" value="1"/>
</dbReference>
<dbReference type="InterPro" id="IPR046346">
    <property type="entry name" value="Aminoacid_DH-like_N_sf"/>
</dbReference>
<dbReference type="NCBIfam" id="NF041582">
    <property type="entry name" value="malolactic"/>
    <property type="match status" value="1"/>
</dbReference>
<evidence type="ECO:0000259" key="6">
    <source>
        <dbReference type="SMART" id="SM00919"/>
    </source>
</evidence>
<dbReference type="PROSITE" id="PS00331">
    <property type="entry name" value="MALIC_ENZYMES"/>
    <property type="match status" value="1"/>
</dbReference>
<feature type="domain" description="Malic enzyme N-terminal" evidence="7">
    <location>
        <begin position="68"/>
        <end position="250"/>
    </location>
</feature>
<dbReference type="InterPro" id="IPR012301">
    <property type="entry name" value="Malic_N_dom"/>
</dbReference>
<dbReference type="CDD" id="cd05312">
    <property type="entry name" value="NAD_bind_1_malic_enz"/>
    <property type="match status" value="1"/>
</dbReference>
<feature type="domain" description="Malic enzyme NAD-binding" evidence="6">
    <location>
        <begin position="260"/>
        <end position="516"/>
    </location>
</feature>
<reference evidence="8 9" key="1">
    <citation type="journal article" date="2015" name="Genome Announc.">
        <title>Expanding the biotechnology potential of lactobacilli through comparative genomics of 213 strains and associated genera.</title>
        <authorList>
            <person name="Sun Z."/>
            <person name="Harris H.M."/>
            <person name="McCann A."/>
            <person name="Guo C."/>
            <person name="Argimon S."/>
            <person name="Zhang W."/>
            <person name="Yang X."/>
            <person name="Jeffery I.B."/>
            <person name="Cooney J.C."/>
            <person name="Kagawa T.F."/>
            <person name="Liu W."/>
            <person name="Song Y."/>
            <person name="Salvetti E."/>
            <person name="Wrobel A."/>
            <person name="Rasinkangas P."/>
            <person name="Parkhill J."/>
            <person name="Rea M.C."/>
            <person name="O'Sullivan O."/>
            <person name="Ritari J."/>
            <person name="Douillard F.P."/>
            <person name="Paul Ross R."/>
            <person name="Yang R."/>
            <person name="Briner A.E."/>
            <person name="Felis G.E."/>
            <person name="de Vos W.M."/>
            <person name="Barrangou R."/>
            <person name="Klaenhammer T.R."/>
            <person name="Caufield P.W."/>
            <person name="Cui Y."/>
            <person name="Zhang H."/>
            <person name="O'Toole P.W."/>
        </authorList>
    </citation>
    <scope>NUCLEOTIDE SEQUENCE [LARGE SCALE GENOMIC DNA]</scope>
    <source>
        <strain evidence="8 9">DSM 7090</strain>
    </source>
</reference>
<evidence type="ECO:0000259" key="7">
    <source>
        <dbReference type="SMART" id="SM01274"/>
    </source>
</evidence>
<evidence type="ECO:0000313" key="8">
    <source>
        <dbReference type="EMBL" id="KRO02856.1"/>
    </source>
</evidence>
<evidence type="ECO:0000256" key="4">
    <source>
        <dbReference type="ARBA" id="ARBA00023027"/>
    </source>
</evidence>
<evidence type="ECO:0000256" key="1">
    <source>
        <dbReference type="ARBA" id="ARBA00001936"/>
    </source>
</evidence>
<evidence type="ECO:0000256" key="2">
    <source>
        <dbReference type="ARBA" id="ARBA00008785"/>
    </source>
</evidence>
<dbReference type="Pfam" id="PF00390">
    <property type="entry name" value="malic"/>
    <property type="match status" value="1"/>
</dbReference>
<proteinExistence type="inferred from homology"/>
<comment type="similarity">
    <text evidence="2 5">Belongs to the malic enzymes family.</text>
</comment>
<dbReference type="RefSeq" id="WP_003148579.1">
    <property type="nucleotide sequence ID" value="NZ_JQCP01000001.1"/>
</dbReference>
<dbReference type="InterPro" id="IPR015884">
    <property type="entry name" value="Malic_enzyme_CS"/>
</dbReference>
<accession>A0ABR5Q1B8</accession>
<keyword evidence="4" id="KW-0520">NAD</keyword>
<organism evidence="8 9">
    <name type="scientific">Lancefieldella rimae</name>
    <dbReference type="NCBI Taxonomy" id="1383"/>
    <lineage>
        <taxon>Bacteria</taxon>
        <taxon>Bacillati</taxon>
        <taxon>Actinomycetota</taxon>
        <taxon>Coriobacteriia</taxon>
        <taxon>Coriobacteriales</taxon>
        <taxon>Atopobiaceae</taxon>
        <taxon>Lancefieldella</taxon>
    </lineage>
</organism>
<sequence length="546" mass="60457">MKHGFELLNDPFLNKGTAFTTEEREKYGLVGLLPPCVQTIDQQADQAYENYLTKADNEAKRHYLMRLFSENRTLFYNLFSKHLKEFMPVVYDPTIAPDIEYYSERYVDSQYACFLSADHPEDVETSLQNAADGRDIDLIVVSDAEAILGIGDWGTNGVEISVGKLMVYTAAAGIDPRRVLPVILDAGTNRQELLDNDLYLGEHHRRIDDEKYYEFVDRFVACAERLFPNLYLHFEDFGRSHATVLLDKYKDTYPVFNDDVEGTGIVTLAGILGGLNITGEKLTDQTYLCFGAGTAGCGIANRVLQEFVDQGMSREEARGRFYLVDRQGLLFDDMDDLTPEQRPFARKRSEFEEGTDFGSLLAVVRAIHPTIMVGTSTVHGAFTEDVIREMAAHCTRPIIFPLSNPTKLAEATAANLLAWTDGRALVATGVPSDDVTINGITYRIGQANNALIYPGLGLGVLASKARLLTDQMISLAAHSLGGIVDTTQPGAAVLPPVSRITEFSERIATGVAQEALRQGLNREPVSDVQAAVRTLKWTPTYRTLDA</sequence>
<dbReference type="GeneID" id="84904322"/>
<dbReference type="PIRSF" id="PIRSF000106">
    <property type="entry name" value="ME"/>
    <property type="match status" value="1"/>
</dbReference>
<dbReference type="Gene3D" id="3.40.50.720">
    <property type="entry name" value="NAD(P)-binding Rossmann-like Domain"/>
    <property type="match status" value="1"/>
</dbReference>
<evidence type="ECO:0000256" key="3">
    <source>
        <dbReference type="ARBA" id="ARBA00022723"/>
    </source>
</evidence>
<dbReference type="NCBIfam" id="NF010052">
    <property type="entry name" value="PRK13529.1"/>
    <property type="match status" value="1"/>
</dbReference>
<protein>
    <submittedName>
        <fullName evidence="8">NAD-dependent malic enzyme</fullName>
    </submittedName>
</protein>
<dbReference type="SMART" id="SM01274">
    <property type="entry name" value="malic"/>
    <property type="match status" value="1"/>
</dbReference>
<comment type="cofactor">
    <cofactor evidence="1">
        <name>Mn(2+)</name>
        <dbReference type="ChEBI" id="CHEBI:29035"/>
    </cofactor>
</comment>
<dbReference type="InterPro" id="IPR037062">
    <property type="entry name" value="Malic_N_dom_sf"/>
</dbReference>
<evidence type="ECO:0000313" key="9">
    <source>
        <dbReference type="Proteomes" id="UP000051927"/>
    </source>
</evidence>
<dbReference type="Proteomes" id="UP000051927">
    <property type="component" value="Unassembled WGS sequence"/>
</dbReference>
<dbReference type="InterPro" id="IPR048182">
    <property type="entry name" value="Malolactic_enz"/>
</dbReference>
<dbReference type="InterPro" id="IPR001891">
    <property type="entry name" value="Malic_OxRdtase"/>
</dbReference>
<keyword evidence="9" id="KW-1185">Reference proteome</keyword>
<evidence type="ECO:0000256" key="5">
    <source>
        <dbReference type="RuleBase" id="RU003427"/>
    </source>
</evidence>
<dbReference type="PRINTS" id="PR00072">
    <property type="entry name" value="MALOXRDTASE"/>
</dbReference>
<dbReference type="PANTHER" id="PTHR23406">
    <property type="entry name" value="MALIC ENZYME-RELATED"/>
    <property type="match status" value="1"/>
</dbReference>
<comment type="caution">
    <text evidence="8">The sequence shown here is derived from an EMBL/GenBank/DDBJ whole genome shotgun (WGS) entry which is preliminary data.</text>
</comment>
<dbReference type="InterPro" id="IPR012302">
    <property type="entry name" value="Malic_NAD-bd"/>
</dbReference>
<dbReference type="EMBL" id="JQCP01000001">
    <property type="protein sequence ID" value="KRO02856.1"/>
    <property type="molecule type" value="Genomic_DNA"/>
</dbReference>
<dbReference type="Pfam" id="PF03949">
    <property type="entry name" value="Malic_M"/>
    <property type="match status" value="1"/>
</dbReference>
<dbReference type="PANTHER" id="PTHR23406:SF34">
    <property type="entry name" value="NAD-DEPENDENT MALIC ENZYME, MITOCHONDRIAL"/>
    <property type="match status" value="1"/>
</dbReference>